<evidence type="ECO:0000313" key="9">
    <source>
        <dbReference type="EMBL" id="EDH3028851.1"/>
    </source>
</evidence>
<dbReference type="AlphaFoldDB" id="A0A5Y7W6D0"/>
<dbReference type="InterPro" id="IPR036937">
    <property type="entry name" value="Adhesion_dom_fimbrial_sf"/>
</dbReference>
<evidence type="ECO:0000313" key="8">
    <source>
        <dbReference type="EMBL" id="ECQ3013421.1"/>
    </source>
</evidence>
<comment type="caution">
    <text evidence="8">The sequence shown here is derived from an EMBL/GenBank/DDBJ whole genome shotgun (WGS) entry which is preliminary data.</text>
</comment>
<dbReference type="InterPro" id="IPR000259">
    <property type="entry name" value="Adhesion_dom_fimbrial"/>
</dbReference>
<evidence type="ECO:0000256" key="2">
    <source>
        <dbReference type="ARBA" id="ARBA00006671"/>
    </source>
</evidence>
<evidence type="ECO:0000259" key="6">
    <source>
        <dbReference type="Pfam" id="PF00419"/>
    </source>
</evidence>
<protein>
    <submittedName>
        <fullName evidence="8">Fimbrial protein</fullName>
    </submittedName>
</protein>
<keyword evidence="3 5" id="KW-0732">Signal</keyword>
<feature type="chain" id="PRO_5033864031" evidence="5">
    <location>
        <begin position="23"/>
        <end position="317"/>
    </location>
</feature>
<dbReference type="GO" id="GO:0009289">
    <property type="term" value="C:pilus"/>
    <property type="evidence" value="ECO:0007669"/>
    <property type="project" value="UniProtKB-SubCell"/>
</dbReference>
<dbReference type="SUPFAM" id="SSF49401">
    <property type="entry name" value="Bacterial adhesins"/>
    <property type="match status" value="1"/>
</dbReference>
<dbReference type="EMBL" id="AAMHCR010000086">
    <property type="protein sequence ID" value="EDH3028851.1"/>
    <property type="molecule type" value="Genomic_DNA"/>
</dbReference>
<dbReference type="InterPro" id="IPR008966">
    <property type="entry name" value="Adhesion_dom_sf"/>
</dbReference>
<dbReference type="Gene3D" id="2.60.40.1090">
    <property type="entry name" value="Fimbrial-type adhesion domain"/>
    <property type="match status" value="1"/>
</dbReference>
<comment type="subcellular location">
    <subcellularLocation>
        <location evidence="1">Fimbrium</location>
    </subcellularLocation>
</comment>
<reference evidence="8" key="1">
    <citation type="submission" date="2019-08" db="EMBL/GenBank/DDBJ databases">
        <authorList>
            <consortium name="PulseNet: The National Subtyping Network for Foodborne Disease Surveillance"/>
            <person name="Tarr C.L."/>
            <person name="Trees E."/>
            <person name="Katz L.S."/>
            <person name="Carleton-Romer H.A."/>
            <person name="Stroika S."/>
            <person name="Kucerova Z."/>
            <person name="Roache K.F."/>
            <person name="Sabol A.L."/>
            <person name="Besser J."/>
            <person name="Gerner-Smidt P."/>
        </authorList>
    </citation>
    <scope>NUCLEOTIDE SEQUENCE</scope>
    <source>
        <strain evidence="8">PNUSAS094603</strain>
        <strain evidence="9">PNUSAS109927</strain>
    </source>
</reference>
<feature type="domain" description="MrkD-like receptor binding" evidence="7">
    <location>
        <begin position="39"/>
        <end position="156"/>
    </location>
</feature>
<dbReference type="InterPro" id="IPR050263">
    <property type="entry name" value="Bact_Fimbrial_Adh_Pro"/>
</dbReference>
<dbReference type="Gene3D" id="2.60.40.3310">
    <property type="match status" value="1"/>
</dbReference>
<keyword evidence="4" id="KW-0281">Fimbrium</keyword>
<evidence type="ECO:0000256" key="4">
    <source>
        <dbReference type="ARBA" id="ARBA00023263"/>
    </source>
</evidence>
<evidence type="ECO:0000256" key="1">
    <source>
        <dbReference type="ARBA" id="ARBA00004561"/>
    </source>
</evidence>
<feature type="domain" description="Fimbrial-type adhesion" evidence="6">
    <location>
        <begin position="176"/>
        <end position="316"/>
    </location>
</feature>
<dbReference type="PANTHER" id="PTHR33420">
    <property type="entry name" value="FIMBRIAL SUBUNIT ELFA-RELATED"/>
    <property type="match status" value="1"/>
</dbReference>
<gene>
    <name evidence="8" type="ORF">FZ370_16845</name>
    <name evidence="9" type="ORF">GC818_20185</name>
</gene>
<dbReference type="GO" id="GO:0043709">
    <property type="term" value="P:cell adhesion involved in single-species biofilm formation"/>
    <property type="evidence" value="ECO:0007669"/>
    <property type="project" value="TreeGrafter"/>
</dbReference>
<accession>A0A5Y7W6D0</accession>
<dbReference type="PANTHER" id="PTHR33420:SF12">
    <property type="entry name" value="FIMBRIN-LIKE PROTEIN FIMI-RELATED"/>
    <property type="match status" value="1"/>
</dbReference>
<dbReference type="EMBL" id="AAKAJM010000016">
    <property type="protein sequence ID" value="ECQ3013421.1"/>
    <property type="molecule type" value="Genomic_DNA"/>
</dbReference>
<evidence type="ECO:0000256" key="5">
    <source>
        <dbReference type="SAM" id="SignalP"/>
    </source>
</evidence>
<organism evidence="8">
    <name type="scientific">Salmonella enterica</name>
    <name type="common">Salmonella choleraesuis</name>
    <dbReference type="NCBI Taxonomy" id="28901"/>
    <lineage>
        <taxon>Bacteria</taxon>
        <taxon>Pseudomonadati</taxon>
        <taxon>Pseudomonadota</taxon>
        <taxon>Gammaproteobacteria</taxon>
        <taxon>Enterobacterales</taxon>
        <taxon>Enterobacteriaceae</taxon>
        <taxon>Salmonella</taxon>
    </lineage>
</organism>
<feature type="signal peptide" evidence="5">
    <location>
        <begin position="1"/>
        <end position="22"/>
    </location>
</feature>
<dbReference type="InterPro" id="IPR054160">
    <property type="entry name" value="MrkD_recept-bd"/>
</dbReference>
<comment type="similarity">
    <text evidence="2">Belongs to the fimbrial protein family.</text>
</comment>
<sequence>MRGLLKSGCVLVLWLVSFGVQASCNYASGVTGEVPGYISFGNVEVPRDAPVGSVIATATTGAYNGGHSMAGCTTAWTYRWELGKWGSLSTLGGNIYNTNLPGIGIRLSNVNSRKMLPYDQAVGGNAYIVISGDGIKAELIKTGDITGGTLNTGVLARASVANQFYFANVTLNGSNTVSSVACSVNTPNVDVPLGQHEKSEFSGVGSTTEWKQFNIGLDCDKGANIMIQIDATQDPSSVPGVIKLDSATGDMAATGAGVQLYFASADNAVKFGKSLYYDTSLNGGSETVQLKARYYQTSQAITAGTANATATFTLSYR</sequence>
<dbReference type="Pfam" id="PF22003">
    <property type="entry name" value="MrkDrd"/>
    <property type="match status" value="1"/>
</dbReference>
<evidence type="ECO:0000256" key="3">
    <source>
        <dbReference type="ARBA" id="ARBA00022729"/>
    </source>
</evidence>
<dbReference type="Pfam" id="PF00419">
    <property type="entry name" value="Fimbrial"/>
    <property type="match status" value="1"/>
</dbReference>
<name>A0A5Y7W6D0_SALER</name>
<proteinExistence type="inferred from homology"/>
<evidence type="ECO:0000259" key="7">
    <source>
        <dbReference type="Pfam" id="PF22003"/>
    </source>
</evidence>